<dbReference type="NCBIfam" id="TIGR02532">
    <property type="entry name" value="IV_pilin_GFxxxE"/>
    <property type="match status" value="1"/>
</dbReference>
<dbReference type="InterPro" id="IPR045584">
    <property type="entry name" value="Pilin-like"/>
</dbReference>
<proteinExistence type="predicted"/>
<protein>
    <submittedName>
        <fullName evidence="1">Type II secretion system protein</fullName>
    </submittedName>
</protein>
<dbReference type="RefSeq" id="WP_154416626.1">
    <property type="nucleotide sequence ID" value="NZ_DBFCGB010000022.1"/>
</dbReference>
<dbReference type="Proteomes" id="UP000435649">
    <property type="component" value="Unassembled WGS sequence"/>
</dbReference>
<sequence length="239" mass="26538">MRRKKFTLIELLVVIAIIAILASMLLPALNMARAKAKTSQCINNQKQCMTAQLLYADDNNNFIVSQSVEFWGEVLVNQGYIGKNVLTCPASFPSSADWGWPTMTYGVYRIQDGWYDPDYATKKAVLGDFYLEISAFSHPGVTTEIRVMSLHRMKLPSRTEIMIDTSCGVMGSNKMIYAFSPAQILPDWKGAAGLLHRNRAVAGYPDGHVAARSDAELQASPMQFKEVYDEAGSVKKLVN</sequence>
<dbReference type="EMBL" id="VUNS01000001">
    <property type="protein sequence ID" value="MST95498.1"/>
    <property type="molecule type" value="Genomic_DNA"/>
</dbReference>
<dbReference type="SUPFAM" id="SSF54523">
    <property type="entry name" value="Pili subunits"/>
    <property type="match status" value="1"/>
</dbReference>
<keyword evidence="2" id="KW-1185">Reference proteome</keyword>
<evidence type="ECO:0000313" key="1">
    <source>
        <dbReference type="EMBL" id="MST95498.1"/>
    </source>
</evidence>
<gene>
    <name evidence="1" type="ORF">FYJ85_00355</name>
</gene>
<name>A0A844FYQ2_9BACT</name>
<organism evidence="1 2">
    <name type="scientific">Victivallis lenta</name>
    <dbReference type="NCBI Taxonomy" id="2606640"/>
    <lineage>
        <taxon>Bacteria</taxon>
        <taxon>Pseudomonadati</taxon>
        <taxon>Lentisphaerota</taxon>
        <taxon>Lentisphaeria</taxon>
        <taxon>Victivallales</taxon>
        <taxon>Victivallaceae</taxon>
        <taxon>Victivallis</taxon>
    </lineage>
</organism>
<comment type="caution">
    <text evidence="1">The sequence shown here is derived from an EMBL/GenBank/DDBJ whole genome shotgun (WGS) entry which is preliminary data.</text>
</comment>
<accession>A0A844FYQ2</accession>
<evidence type="ECO:0000313" key="2">
    <source>
        <dbReference type="Proteomes" id="UP000435649"/>
    </source>
</evidence>
<dbReference type="Gene3D" id="3.30.700.10">
    <property type="entry name" value="Glycoprotein, Type 4 Pilin"/>
    <property type="match status" value="1"/>
</dbReference>
<dbReference type="PANTHER" id="PTHR30093">
    <property type="entry name" value="GENERAL SECRETION PATHWAY PROTEIN G"/>
    <property type="match status" value="1"/>
</dbReference>
<dbReference type="InterPro" id="IPR012902">
    <property type="entry name" value="N_methyl_site"/>
</dbReference>
<reference evidence="1 2" key="1">
    <citation type="submission" date="2019-08" db="EMBL/GenBank/DDBJ databases">
        <title>In-depth cultivation of the pig gut microbiome towards novel bacterial diversity and tailored functional studies.</title>
        <authorList>
            <person name="Wylensek D."/>
            <person name="Hitch T.C.A."/>
            <person name="Clavel T."/>
        </authorList>
    </citation>
    <scope>NUCLEOTIDE SEQUENCE [LARGE SCALE GENOMIC DNA]</scope>
    <source>
        <strain evidence="1 2">BBE-744-WT-12</strain>
    </source>
</reference>
<dbReference type="AlphaFoldDB" id="A0A844FYQ2"/>